<evidence type="ECO:0000313" key="8">
    <source>
        <dbReference type="Proteomes" id="UP001652620"/>
    </source>
</evidence>
<feature type="compositionally biased region" description="Low complexity" evidence="6">
    <location>
        <begin position="79"/>
        <end position="100"/>
    </location>
</feature>
<evidence type="ECO:0000259" key="7">
    <source>
        <dbReference type="PROSITE" id="PS50217"/>
    </source>
</evidence>
<evidence type="ECO:0000256" key="3">
    <source>
        <dbReference type="ARBA" id="ARBA00023125"/>
    </source>
</evidence>
<feature type="compositionally biased region" description="Polar residues" evidence="6">
    <location>
        <begin position="431"/>
        <end position="458"/>
    </location>
</feature>
<dbReference type="SMART" id="SM00338">
    <property type="entry name" value="BRLZ"/>
    <property type="match status" value="1"/>
</dbReference>
<dbReference type="PROSITE" id="PS00036">
    <property type="entry name" value="BZIP_BASIC"/>
    <property type="match status" value="1"/>
</dbReference>
<gene>
    <name evidence="9" type="primary">LOC105232604</name>
</gene>
<feature type="region of interest" description="Disordered" evidence="6">
    <location>
        <begin position="673"/>
        <end position="705"/>
    </location>
</feature>
<protein>
    <submittedName>
        <fullName evidence="9">Transcription factor kayak</fullName>
    </submittedName>
</protein>
<feature type="region of interest" description="Disordered" evidence="6">
    <location>
        <begin position="194"/>
        <end position="220"/>
    </location>
</feature>
<sequence length="866" mass="95551">MRQYNYQQYSTGTNAQRQSMYQNVHNNSMQPLHQQRSHILSFGQQQPERQQQQKQQRQQKLDDFPDPQQLPMPTMSPLQQYSSYSWYQQSATQQHHQQTAPLQHRKHIHLQQQQDLARTPYATNSAALQQQHYNTAGIAMNAETNSNATISIPSSHQCTHATDYLSHVENNLNNNHGFYHKSNMLNKISNTNQLQQDQLQPSQTPNANNRRAQLQQQQQQQQRHLTHQQCTQCLQPQQQFQLQYEPQQQRVRQSGGNSSNDNNAPNNQQLLERILIEKSQRQLLQIPEAVTNNCSSFPVNLPSARGNSDECNINDVDRNIDSVNTAAECRFSMDAYEIANFLANELFMQQLVSVDGIQSGVPTLTTSTLTPTTLRSIEETFIQLTADHSNPPCQAGFIPPPVTSIQNSTSPIFSSAMQNYNEIDMDDSQASWNSQLHDDNSQATTDNSSASFPNGLNGTSNASLATSTTSSKNDFTMLHNAIGSDTGKHAGNLLLTNSPNSSNVHTSSSATNTTITATPTRRNQGGRRPAKPTNMSPEEEEKRRIRRERNKLAAARCRKRRVDQTNELQTEVERLENIRESLTKEIENLKVTKNQLAFILEAHRPTCQKVRQDLLSVHTYDGLIAPTNGNSNDSNSNIIGVDTTLSSVGRSGSPIDLKPVILDMVSHIKNEPLDNTLDSNSSLGHDGPPSPKRMLLSDNNPMVQPPLPNVSTLSASLAAASASLNTPIVTAAPVSFASLVSGNSISNNNSNNIVNSIAISNAITGNLSAPHRPILSGGKQRPNSLPTNLRNQAQNLALNTERPPTDINGVAIQTPSTGMFNFDSLMDGGTGLTPVSGPLVPNCSTQNKHPLEIQTPTSEPSKLVSL</sequence>
<dbReference type="Gene3D" id="1.20.5.170">
    <property type="match status" value="1"/>
</dbReference>
<dbReference type="PROSITE" id="PS50217">
    <property type="entry name" value="BZIP"/>
    <property type="match status" value="1"/>
</dbReference>
<feature type="compositionally biased region" description="Polar residues" evidence="6">
    <location>
        <begin position="845"/>
        <end position="860"/>
    </location>
</feature>
<dbReference type="InterPro" id="IPR046347">
    <property type="entry name" value="bZIP_sf"/>
</dbReference>
<keyword evidence="4" id="KW-0804">Transcription</keyword>
<evidence type="ECO:0000256" key="5">
    <source>
        <dbReference type="ARBA" id="ARBA00023242"/>
    </source>
</evidence>
<dbReference type="PRINTS" id="PR00042">
    <property type="entry name" value="LEUZIPPRFOS"/>
</dbReference>
<dbReference type="GeneID" id="105232604"/>
<evidence type="ECO:0000256" key="4">
    <source>
        <dbReference type="ARBA" id="ARBA00023163"/>
    </source>
</evidence>
<keyword evidence="5" id="KW-0539">Nucleus</keyword>
<feature type="region of interest" description="Disordered" evidence="6">
    <location>
        <begin position="845"/>
        <end position="866"/>
    </location>
</feature>
<proteinExistence type="predicted"/>
<dbReference type="PANTHER" id="PTHR23351:SF24">
    <property type="entry name" value="ACTIVATING TRANSCRIPTION FACTOR 3-RELATED"/>
    <property type="match status" value="1"/>
</dbReference>
<accession>A0ABM3JB27</accession>
<feature type="region of interest" description="Disordered" evidence="6">
    <location>
        <begin position="42"/>
        <end position="112"/>
    </location>
</feature>
<evidence type="ECO:0000256" key="6">
    <source>
        <dbReference type="SAM" id="MobiDB-lite"/>
    </source>
</evidence>
<feature type="compositionally biased region" description="Low complexity" evidence="6">
    <location>
        <begin position="44"/>
        <end position="58"/>
    </location>
</feature>
<dbReference type="InterPro" id="IPR004827">
    <property type="entry name" value="bZIP"/>
</dbReference>
<feature type="domain" description="BZIP" evidence="7">
    <location>
        <begin position="540"/>
        <end position="603"/>
    </location>
</feature>
<dbReference type="InterPro" id="IPR000837">
    <property type="entry name" value="AP-1"/>
</dbReference>
<comment type="subcellular location">
    <subcellularLocation>
        <location evidence="1">Nucleus</location>
    </subcellularLocation>
</comment>
<keyword evidence="8" id="KW-1185">Reference proteome</keyword>
<dbReference type="CDD" id="cd14721">
    <property type="entry name" value="bZIP_Fos"/>
    <property type="match status" value="1"/>
</dbReference>
<feature type="region of interest" description="Disordered" evidence="6">
    <location>
        <begin position="490"/>
        <end position="545"/>
    </location>
</feature>
<dbReference type="RefSeq" id="XP_049306427.1">
    <property type="nucleotide sequence ID" value="XM_049450470.1"/>
</dbReference>
<dbReference type="PANTHER" id="PTHR23351">
    <property type="entry name" value="FOS TRANSCRIPTION FACTOR-RELATED"/>
    <property type="match status" value="1"/>
</dbReference>
<organism evidence="8 9">
    <name type="scientific">Bactrocera dorsalis</name>
    <name type="common">Oriental fruit fly</name>
    <name type="synonym">Dacus dorsalis</name>
    <dbReference type="NCBI Taxonomy" id="27457"/>
    <lineage>
        <taxon>Eukaryota</taxon>
        <taxon>Metazoa</taxon>
        <taxon>Ecdysozoa</taxon>
        <taxon>Arthropoda</taxon>
        <taxon>Hexapoda</taxon>
        <taxon>Insecta</taxon>
        <taxon>Pterygota</taxon>
        <taxon>Neoptera</taxon>
        <taxon>Endopterygota</taxon>
        <taxon>Diptera</taxon>
        <taxon>Brachycera</taxon>
        <taxon>Muscomorpha</taxon>
        <taxon>Tephritoidea</taxon>
        <taxon>Tephritidae</taxon>
        <taxon>Bactrocera</taxon>
        <taxon>Bactrocera</taxon>
    </lineage>
</organism>
<name>A0ABM3JB27_BACDO</name>
<dbReference type="SUPFAM" id="SSF57959">
    <property type="entry name" value="Leucine zipper domain"/>
    <property type="match status" value="1"/>
</dbReference>
<feature type="compositionally biased region" description="Low complexity" evidence="6">
    <location>
        <begin position="459"/>
        <end position="468"/>
    </location>
</feature>
<evidence type="ECO:0000256" key="1">
    <source>
        <dbReference type="ARBA" id="ARBA00004123"/>
    </source>
</evidence>
<reference evidence="9" key="2">
    <citation type="submission" date="2025-08" db="UniProtKB">
        <authorList>
            <consortium name="RefSeq"/>
        </authorList>
    </citation>
    <scope>IDENTIFICATION</scope>
    <source>
        <tissue evidence="9">Adult</tissue>
    </source>
</reference>
<feature type="region of interest" description="Disordered" evidence="6">
    <location>
        <begin position="431"/>
        <end position="468"/>
    </location>
</feature>
<keyword evidence="3" id="KW-0238">DNA-binding</keyword>
<dbReference type="Proteomes" id="UP001652620">
    <property type="component" value="Chromosome 2"/>
</dbReference>
<feature type="region of interest" description="Disordered" evidence="6">
    <location>
        <begin position="244"/>
        <end position="266"/>
    </location>
</feature>
<feature type="compositionally biased region" description="Low complexity" evidence="6">
    <location>
        <begin position="492"/>
        <end position="520"/>
    </location>
</feature>
<evidence type="ECO:0000256" key="2">
    <source>
        <dbReference type="ARBA" id="ARBA00023015"/>
    </source>
</evidence>
<keyword evidence="2" id="KW-0805">Transcription regulation</keyword>
<evidence type="ECO:0000313" key="9">
    <source>
        <dbReference type="RefSeq" id="XP_049306427.1"/>
    </source>
</evidence>
<dbReference type="Pfam" id="PF00170">
    <property type="entry name" value="bZIP_1"/>
    <property type="match status" value="1"/>
</dbReference>
<reference evidence="8" key="1">
    <citation type="submission" date="2025-05" db="UniProtKB">
        <authorList>
            <consortium name="RefSeq"/>
        </authorList>
    </citation>
    <scope>NUCLEOTIDE SEQUENCE [LARGE SCALE GENOMIC DNA]</scope>
</reference>